<dbReference type="Pfam" id="PF07687">
    <property type="entry name" value="M20_dimer"/>
    <property type="match status" value="1"/>
</dbReference>
<dbReference type="NCBIfam" id="TIGR01891">
    <property type="entry name" value="amidohydrolases"/>
    <property type="match status" value="1"/>
</dbReference>
<sequence>MKKTLLSLALAAASVAVHTQAADIDKQLAQTESKVIEWRRHLHQNPELGNREFETAKYVTAHLKSLGIEVETGVAHTGVIGFLKGGKPGPTVALRADMDALPVTERVDIPFASKAKTEYNGEQVGVMHACGHDTHVAMLMGAAQVLADMRDELAGNVLFIFQPAEEGAPDGEEGGAELMLKEGLFKKYKPAVAFGQHVSSSLPAGVIGYRSGPLMASSDEFRINVQGRQTHGSRPWGGVDPITAAAQIIVGAQTIVSRQIDITKEPAVVSFGKIDGGVRNNIIPDSVFLNGTIRNFDMDNRQEIFKRLKVTAEKIADSSGAKAEVEILEGYPVTVNDRELTAAVVPVLREAAGENNVIEVPKVTGAEDFSFFANEIPGFYYFLGVTPKGTNPATAASNHSPNFYVEEDALKVGTRAITQLTLDYFANQAKR</sequence>
<dbReference type="PANTHER" id="PTHR11014:SF63">
    <property type="entry name" value="METALLOPEPTIDASE, PUTATIVE (AFU_ORTHOLOGUE AFUA_6G09600)-RELATED"/>
    <property type="match status" value="1"/>
</dbReference>
<dbReference type="InterPro" id="IPR002933">
    <property type="entry name" value="Peptidase_M20"/>
</dbReference>
<dbReference type="KEGG" id="mpaf:R5R33_12255"/>
<feature type="binding site" evidence="3">
    <location>
        <position position="166"/>
    </location>
    <ligand>
        <name>Mn(2+)</name>
        <dbReference type="ChEBI" id="CHEBI:29035"/>
        <label>2</label>
    </ligand>
</feature>
<dbReference type="InterPro" id="IPR036264">
    <property type="entry name" value="Bact_exopeptidase_dim_dom"/>
</dbReference>
<dbReference type="InterPro" id="IPR017439">
    <property type="entry name" value="Amidohydrolase"/>
</dbReference>
<comment type="cofactor">
    <cofactor evidence="3">
        <name>Mn(2+)</name>
        <dbReference type="ChEBI" id="CHEBI:29035"/>
    </cofactor>
    <text evidence="3">The Mn(2+) ion enhances activity.</text>
</comment>
<accession>A0AAU0MXB6</accession>
<comment type="similarity">
    <text evidence="1">Belongs to the peptidase M20 family.</text>
</comment>
<dbReference type="InterPro" id="IPR011650">
    <property type="entry name" value="Peptidase_M20_dimer"/>
</dbReference>
<dbReference type="PANTHER" id="PTHR11014">
    <property type="entry name" value="PEPTIDASE M20 FAMILY MEMBER"/>
    <property type="match status" value="1"/>
</dbReference>
<keyword evidence="2" id="KW-0378">Hydrolase</keyword>
<dbReference type="SUPFAM" id="SSF55031">
    <property type="entry name" value="Bacterial exopeptidase dimerisation domain"/>
    <property type="match status" value="1"/>
</dbReference>
<gene>
    <name evidence="6" type="ORF">R5R33_12255</name>
</gene>
<evidence type="ECO:0000313" key="6">
    <source>
        <dbReference type="EMBL" id="WOX04511.1"/>
    </source>
</evidence>
<dbReference type="GO" id="GO:0016787">
    <property type="term" value="F:hydrolase activity"/>
    <property type="evidence" value="ECO:0007669"/>
    <property type="project" value="UniProtKB-KW"/>
</dbReference>
<keyword evidence="3" id="KW-0464">Manganese</keyword>
<protein>
    <submittedName>
        <fullName evidence="6">M20 family metallopeptidase</fullName>
    </submittedName>
</protein>
<dbReference type="RefSeq" id="WP_318952989.1">
    <property type="nucleotide sequence ID" value="NZ_CP137555.1"/>
</dbReference>
<dbReference type="GO" id="GO:0046872">
    <property type="term" value="F:metal ion binding"/>
    <property type="evidence" value="ECO:0007669"/>
    <property type="project" value="UniProtKB-KW"/>
</dbReference>
<dbReference type="Gene3D" id="3.40.630.10">
    <property type="entry name" value="Zn peptidases"/>
    <property type="match status" value="1"/>
</dbReference>
<keyword evidence="3" id="KW-0479">Metal-binding</keyword>
<dbReference type="Gene3D" id="3.30.70.360">
    <property type="match status" value="1"/>
</dbReference>
<reference evidence="6 7" key="1">
    <citation type="submission" date="2023-10" db="EMBL/GenBank/DDBJ databases">
        <title>Description of Microbulbifer bruguierae sp. nov., isolated from the sediments of mangrove plant Bruguiera sexangula and comparative genomic analyses of the genus Microbulbifer.</title>
        <authorList>
            <person name="Long M."/>
        </authorList>
    </citation>
    <scope>NUCLEOTIDE SEQUENCE [LARGE SCALE GENOMIC DNA]</scope>
    <source>
        <strain evidence="6 7">SPO729</strain>
    </source>
</reference>
<dbReference type="PIRSF" id="PIRSF005962">
    <property type="entry name" value="Pept_M20D_amidohydro"/>
    <property type="match status" value="1"/>
</dbReference>
<organism evidence="6 7">
    <name type="scientific">Microbulbifer pacificus</name>
    <dbReference type="NCBI Taxonomy" id="407164"/>
    <lineage>
        <taxon>Bacteria</taxon>
        <taxon>Pseudomonadati</taxon>
        <taxon>Pseudomonadota</taxon>
        <taxon>Gammaproteobacteria</taxon>
        <taxon>Cellvibrionales</taxon>
        <taxon>Microbulbiferaceae</taxon>
        <taxon>Microbulbifer</taxon>
    </lineage>
</organism>
<feature type="domain" description="Peptidase M20 dimerisation" evidence="5">
    <location>
        <begin position="220"/>
        <end position="315"/>
    </location>
</feature>
<dbReference type="EMBL" id="CP137555">
    <property type="protein sequence ID" value="WOX04511.1"/>
    <property type="molecule type" value="Genomic_DNA"/>
</dbReference>
<evidence type="ECO:0000256" key="2">
    <source>
        <dbReference type="ARBA" id="ARBA00022801"/>
    </source>
</evidence>
<feature type="signal peptide" evidence="4">
    <location>
        <begin position="1"/>
        <end position="21"/>
    </location>
</feature>
<feature type="binding site" evidence="3">
    <location>
        <position position="132"/>
    </location>
    <ligand>
        <name>Mn(2+)</name>
        <dbReference type="ChEBI" id="CHEBI:29035"/>
        <label>2</label>
    </ligand>
</feature>
<evidence type="ECO:0000259" key="5">
    <source>
        <dbReference type="Pfam" id="PF07687"/>
    </source>
</evidence>
<feature type="binding site" evidence="3">
    <location>
        <position position="399"/>
    </location>
    <ligand>
        <name>Mn(2+)</name>
        <dbReference type="ChEBI" id="CHEBI:29035"/>
        <label>2</label>
    </ligand>
</feature>
<evidence type="ECO:0000256" key="4">
    <source>
        <dbReference type="SAM" id="SignalP"/>
    </source>
</evidence>
<feature type="binding site" evidence="3">
    <location>
        <position position="197"/>
    </location>
    <ligand>
        <name>Mn(2+)</name>
        <dbReference type="ChEBI" id="CHEBI:29035"/>
        <label>2</label>
    </ligand>
</feature>
<evidence type="ECO:0000313" key="7">
    <source>
        <dbReference type="Proteomes" id="UP001302477"/>
    </source>
</evidence>
<dbReference type="SUPFAM" id="SSF53187">
    <property type="entry name" value="Zn-dependent exopeptidases"/>
    <property type="match status" value="1"/>
</dbReference>
<dbReference type="FunFam" id="3.30.70.360:FF:000014">
    <property type="entry name" value="N-acyl-L-amino acid amidohydrolase"/>
    <property type="match status" value="1"/>
</dbReference>
<feature type="binding site" evidence="3">
    <location>
        <position position="130"/>
    </location>
    <ligand>
        <name>Mn(2+)</name>
        <dbReference type="ChEBI" id="CHEBI:29035"/>
        <label>2</label>
    </ligand>
</feature>
<dbReference type="Pfam" id="PF01546">
    <property type="entry name" value="Peptidase_M20"/>
    <property type="match status" value="1"/>
</dbReference>
<dbReference type="Proteomes" id="UP001302477">
    <property type="component" value="Chromosome"/>
</dbReference>
<dbReference type="CDD" id="cd05667">
    <property type="entry name" value="M20_Acy1-like"/>
    <property type="match status" value="1"/>
</dbReference>
<proteinExistence type="inferred from homology"/>
<keyword evidence="4" id="KW-0732">Signal</keyword>
<name>A0AAU0MXB6_9GAMM</name>
<feature type="chain" id="PRO_5043602792" evidence="4">
    <location>
        <begin position="22"/>
        <end position="431"/>
    </location>
</feature>
<evidence type="ECO:0000256" key="1">
    <source>
        <dbReference type="ARBA" id="ARBA00006153"/>
    </source>
</evidence>
<evidence type="ECO:0000256" key="3">
    <source>
        <dbReference type="PIRSR" id="PIRSR005962-1"/>
    </source>
</evidence>
<keyword evidence="7" id="KW-1185">Reference proteome</keyword>
<dbReference type="AlphaFoldDB" id="A0AAU0MXB6"/>